<dbReference type="PANTHER" id="PTHR30469">
    <property type="entry name" value="MULTIDRUG RESISTANCE PROTEIN MDTA"/>
    <property type="match status" value="1"/>
</dbReference>
<evidence type="ECO:0000313" key="4">
    <source>
        <dbReference type="Proteomes" id="UP001227126"/>
    </source>
</evidence>
<dbReference type="InterPro" id="IPR058625">
    <property type="entry name" value="MdtA-like_BSH"/>
</dbReference>
<evidence type="ECO:0000256" key="1">
    <source>
        <dbReference type="SAM" id="Coils"/>
    </source>
</evidence>
<dbReference type="Gene3D" id="1.10.287.470">
    <property type="entry name" value="Helix hairpin bin"/>
    <property type="match status" value="1"/>
</dbReference>
<dbReference type="RefSeq" id="WP_284484187.1">
    <property type="nucleotide sequence ID" value="NZ_JASNJE010000003.1"/>
</dbReference>
<name>A0ABT7FB88_9RHOB</name>
<sequence length="486" mass="51569">MRFLRQSLVGLFLASVALALLVYAASLVLSAVQIRMSDDKMPPPARERVFAVNLVTASTETIVPVMEAFGQVQSRRTLELRTAMGGRIIGLSENFEEGGAVTAGEVLVQIDPANAQSELNRLRNDLMDAEAEGRDAERSLALARDELVAAQDQAELRERAFGRQDDLQSRGVGTAAAVEVAELAAAAARQAVLSRRQAVAQAEARLDQAATRLARAEIAVESARRDLAETTVMAAFDGVLSDVDLVEGRLVSANEKLALLVDPHALEVAFRISTAQYSRLLDDGGVLIPASVTATLDVSGAELTAQGRISRDSASAGDGQSGRLIFARLGAAPGFKPGDFVTVSVQEPAFDNVVRLPASALDASGSVLVIDADDRLSALPVNLIRRQGDDVLVRGAGLDGREVVVGRTPLLGPGIQVRPLRDEAASQPQPDQAMLELSEDRRAQLVAVVQANDRLPAEAKARILGQLAEARVPARLVQRIESRIGG</sequence>
<feature type="domain" description="Multidrug resistance protein MdtA-like barrel-sandwich hybrid" evidence="2">
    <location>
        <begin position="77"/>
        <end position="261"/>
    </location>
</feature>
<dbReference type="Proteomes" id="UP001227126">
    <property type="component" value="Unassembled WGS sequence"/>
</dbReference>
<keyword evidence="4" id="KW-1185">Reference proteome</keyword>
<dbReference type="Pfam" id="PF25917">
    <property type="entry name" value="BSH_RND"/>
    <property type="match status" value="1"/>
</dbReference>
<dbReference type="Gene3D" id="2.40.30.170">
    <property type="match status" value="1"/>
</dbReference>
<evidence type="ECO:0000313" key="3">
    <source>
        <dbReference type="EMBL" id="MDK3072245.1"/>
    </source>
</evidence>
<evidence type="ECO:0000259" key="2">
    <source>
        <dbReference type="Pfam" id="PF25917"/>
    </source>
</evidence>
<organism evidence="3 4">
    <name type="scientific">Sedimentitalea xiamensis</name>
    <dbReference type="NCBI Taxonomy" id="3050037"/>
    <lineage>
        <taxon>Bacteria</taxon>
        <taxon>Pseudomonadati</taxon>
        <taxon>Pseudomonadota</taxon>
        <taxon>Alphaproteobacteria</taxon>
        <taxon>Rhodobacterales</taxon>
        <taxon>Paracoccaceae</taxon>
        <taxon>Sedimentitalea</taxon>
    </lineage>
</organism>
<accession>A0ABT7FB88</accession>
<proteinExistence type="predicted"/>
<keyword evidence="1" id="KW-0175">Coiled coil</keyword>
<protein>
    <submittedName>
        <fullName evidence="3">HlyD family efflux transporter periplasmic adaptor subunit</fullName>
    </submittedName>
</protein>
<reference evidence="3 4" key="1">
    <citation type="submission" date="2023-05" db="EMBL/GenBank/DDBJ databases">
        <title>Sedimentitalea sp. nov. JM2-8.</title>
        <authorList>
            <person name="Huang J."/>
        </authorList>
    </citation>
    <scope>NUCLEOTIDE SEQUENCE [LARGE SCALE GENOMIC DNA]</scope>
    <source>
        <strain evidence="3 4">JM2-8</strain>
    </source>
</reference>
<feature type="coiled-coil region" evidence="1">
    <location>
        <begin position="112"/>
        <end position="153"/>
    </location>
</feature>
<dbReference type="EMBL" id="JASNJE010000003">
    <property type="protein sequence ID" value="MDK3072245.1"/>
    <property type="molecule type" value="Genomic_DNA"/>
</dbReference>
<dbReference type="PANTHER" id="PTHR30469:SF15">
    <property type="entry name" value="HLYD FAMILY OF SECRETION PROTEINS"/>
    <property type="match status" value="1"/>
</dbReference>
<dbReference type="SUPFAM" id="SSF111369">
    <property type="entry name" value="HlyD-like secretion proteins"/>
    <property type="match status" value="2"/>
</dbReference>
<dbReference type="Gene3D" id="2.40.50.100">
    <property type="match status" value="1"/>
</dbReference>
<gene>
    <name evidence="3" type="ORF">QO034_03905</name>
</gene>
<feature type="coiled-coil region" evidence="1">
    <location>
        <begin position="199"/>
        <end position="226"/>
    </location>
</feature>
<dbReference type="Gene3D" id="2.40.420.20">
    <property type="match status" value="1"/>
</dbReference>
<comment type="caution">
    <text evidence="3">The sequence shown here is derived from an EMBL/GenBank/DDBJ whole genome shotgun (WGS) entry which is preliminary data.</text>
</comment>